<keyword evidence="4" id="KW-1003">Cell membrane</keyword>
<evidence type="ECO:0000259" key="11">
    <source>
        <dbReference type="PROSITE" id="PS52015"/>
    </source>
</evidence>
<keyword evidence="6 10" id="KW-0812">Transmembrane</keyword>
<organism evidence="12 13">
    <name type="scientific">Alistipes putredinis</name>
    <dbReference type="NCBI Taxonomy" id="28117"/>
    <lineage>
        <taxon>Bacteria</taxon>
        <taxon>Pseudomonadati</taxon>
        <taxon>Bacteroidota</taxon>
        <taxon>Bacteroidia</taxon>
        <taxon>Bacteroidales</taxon>
        <taxon>Rikenellaceae</taxon>
        <taxon>Alistipes</taxon>
    </lineage>
</organism>
<keyword evidence="3" id="KW-0813">Transport</keyword>
<dbReference type="InterPro" id="IPR051045">
    <property type="entry name" value="TonB-dependent_transducer"/>
</dbReference>
<dbReference type="GO" id="GO:0030288">
    <property type="term" value="C:outer membrane-bounded periplasmic space"/>
    <property type="evidence" value="ECO:0007669"/>
    <property type="project" value="InterPro"/>
</dbReference>
<proteinExistence type="inferred from homology"/>
<keyword evidence="5" id="KW-0997">Cell inner membrane</keyword>
<dbReference type="SUPFAM" id="SSF74653">
    <property type="entry name" value="TolA/TonB C-terminal domain"/>
    <property type="match status" value="1"/>
</dbReference>
<accession>A0A1Q6F726</accession>
<keyword evidence="8 10" id="KW-1133">Transmembrane helix</keyword>
<dbReference type="STRING" id="28117.BHV66_04770"/>
<evidence type="ECO:0000256" key="1">
    <source>
        <dbReference type="ARBA" id="ARBA00004383"/>
    </source>
</evidence>
<evidence type="ECO:0000256" key="6">
    <source>
        <dbReference type="ARBA" id="ARBA00022692"/>
    </source>
</evidence>
<dbReference type="NCBIfam" id="TIGR01352">
    <property type="entry name" value="tonB_Cterm"/>
    <property type="match status" value="1"/>
</dbReference>
<reference evidence="12 13" key="1">
    <citation type="journal article" date="2016" name="Nat. Biotechnol.">
        <title>Measurement of bacterial replication rates in microbial communities.</title>
        <authorList>
            <person name="Brown C.T."/>
            <person name="Olm M.R."/>
            <person name="Thomas B.C."/>
            <person name="Banfield J.F."/>
        </authorList>
    </citation>
    <scope>NUCLEOTIDE SEQUENCE [LARGE SCALE GENOMIC DNA]</scope>
    <source>
        <strain evidence="12">CAG:67_53_122</strain>
    </source>
</reference>
<dbReference type="GeneID" id="73802681"/>
<dbReference type="EMBL" id="MNQH01000025">
    <property type="protein sequence ID" value="OKY94665.1"/>
    <property type="molecule type" value="Genomic_DNA"/>
</dbReference>
<sequence>MEIKKSPKADLENKRGLFLEIGLVVALVLVIGAFAVTPKEHRIEKVDLGYAPVEVEIVEVTREDQKPPEAPKKVDMAVVSDMLEVVTNDTKIETEIDFAEFDVNQAIEVAPVQTEEVFEEEIFIVVEEKASFMGGDEGTFRNWVQQRVKYPAIAQENGIQGKVTISFVVNTDGSVSNIEVLRTPDRTLSDEAVRIIKSSPKWTAAKQRNKSVRQKFVIPIDFRISD</sequence>
<dbReference type="RefSeq" id="WP_004328250.1">
    <property type="nucleotide sequence ID" value="NZ_BAAFKT010000014.1"/>
</dbReference>
<evidence type="ECO:0000256" key="2">
    <source>
        <dbReference type="ARBA" id="ARBA00006555"/>
    </source>
</evidence>
<dbReference type="InterPro" id="IPR037682">
    <property type="entry name" value="TonB_C"/>
</dbReference>
<keyword evidence="7" id="KW-0653">Protein transport</keyword>
<dbReference type="InterPro" id="IPR006260">
    <property type="entry name" value="TonB/TolA_C"/>
</dbReference>
<dbReference type="Pfam" id="PF03544">
    <property type="entry name" value="TonB_C"/>
    <property type="match status" value="1"/>
</dbReference>
<dbReference type="GO" id="GO:0055085">
    <property type="term" value="P:transmembrane transport"/>
    <property type="evidence" value="ECO:0007669"/>
    <property type="project" value="InterPro"/>
</dbReference>
<comment type="caution">
    <text evidence="12">The sequence shown here is derived from an EMBL/GenBank/DDBJ whole genome shotgun (WGS) entry which is preliminary data.</text>
</comment>
<dbReference type="Proteomes" id="UP000187417">
    <property type="component" value="Unassembled WGS sequence"/>
</dbReference>
<evidence type="ECO:0000256" key="4">
    <source>
        <dbReference type="ARBA" id="ARBA00022475"/>
    </source>
</evidence>
<dbReference type="PANTHER" id="PTHR33446:SF2">
    <property type="entry name" value="PROTEIN TONB"/>
    <property type="match status" value="1"/>
</dbReference>
<dbReference type="GO" id="GO:0031992">
    <property type="term" value="F:energy transducer activity"/>
    <property type="evidence" value="ECO:0007669"/>
    <property type="project" value="InterPro"/>
</dbReference>
<evidence type="ECO:0000256" key="8">
    <source>
        <dbReference type="ARBA" id="ARBA00022989"/>
    </source>
</evidence>
<evidence type="ECO:0000313" key="13">
    <source>
        <dbReference type="Proteomes" id="UP000187417"/>
    </source>
</evidence>
<dbReference type="InterPro" id="IPR003538">
    <property type="entry name" value="TonB"/>
</dbReference>
<dbReference type="AlphaFoldDB" id="A0A1Q6F726"/>
<protein>
    <submittedName>
        <fullName evidence="12">Energy transducer TonB</fullName>
    </submittedName>
</protein>
<dbReference type="PROSITE" id="PS52015">
    <property type="entry name" value="TONB_CTD"/>
    <property type="match status" value="1"/>
</dbReference>
<keyword evidence="9 10" id="KW-0472">Membrane</keyword>
<dbReference type="PANTHER" id="PTHR33446">
    <property type="entry name" value="PROTEIN TONB-RELATED"/>
    <property type="match status" value="1"/>
</dbReference>
<dbReference type="GO" id="GO:0015891">
    <property type="term" value="P:siderophore transport"/>
    <property type="evidence" value="ECO:0007669"/>
    <property type="project" value="InterPro"/>
</dbReference>
<dbReference type="GO" id="GO:0098797">
    <property type="term" value="C:plasma membrane protein complex"/>
    <property type="evidence" value="ECO:0007669"/>
    <property type="project" value="TreeGrafter"/>
</dbReference>
<dbReference type="Gene3D" id="3.30.1150.10">
    <property type="match status" value="1"/>
</dbReference>
<evidence type="ECO:0000256" key="7">
    <source>
        <dbReference type="ARBA" id="ARBA00022927"/>
    </source>
</evidence>
<gene>
    <name evidence="12" type="ORF">BHV66_04770</name>
</gene>
<feature type="domain" description="TonB C-terminal" evidence="11">
    <location>
        <begin position="135"/>
        <end position="226"/>
    </location>
</feature>
<evidence type="ECO:0000256" key="10">
    <source>
        <dbReference type="SAM" id="Phobius"/>
    </source>
</evidence>
<comment type="subcellular location">
    <subcellularLocation>
        <location evidence="1">Cell inner membrane</location>
        <topology evidence="1">Single-pass membrane protein</topology>
        <orientation evidence="1">Periplasmic side</orientation>
    </subcellularLocation>
</comment>
<dbReference type="GO" id="GO:0015031">
    <property type="term" value="P:protein transport"/>
    <property type="evidence" value="ECO:0007669"/>
    <property type="project" value="UniProtKB-KW"/>
</dbReference>
<name>A0A1Q6F726_9BACT</name>
<evidence type="ECO:0000256" key="5">
    <source>
        <dbReference type="ARBA" id="ARBA00022519"/>
    </source>
</evidence>
<dbReference type="PRINTS" id="PR01374">
    <property type="entry name" value="TONBPROTEIN"/>
</dbReference>
<feature type="transmembrane region" description="Helical" evidence="10">
    <location>
        <begin position="17"/>
        <end position="36"/>
    </location>
</feature>
<evidence type="ECO:0000256" key="3">
    <source>
        <dbReference type="ARBA" id="ARBA00022448"/>
    </source>
</evidence>
<evidence type="ECO:0000256" key="9">
    <source>
        <dbReference type="ARBA" id="ARBA00023136"/>
    </source>
</evidence>
<evidence type="ECO:0000313" key="12">
    <source>
        <dbReference type="EMBL" id="OKY94665.1"/>
    </source>
</evidence>
<comment type="similarity">
    <text evidence="2">Belongs to the TonB family.</text>
</comment>